<dbReference type="eggNOG" id="ENOG502RZQQ">
    <property type="taxonomic scope" value="Eukaryota"/>
</dbReference>
<dbReference type="Proteomes" id="UP000015441">
    <property type="component" value="Unassembled WGS sequence"/>
</dbReference>
<organism evidence="7 8">
    <name type="scientific">Blumeria graminis f. sp. hordei (strain DH14)</name>
    <name type="common">Barley powdery mildew</name>
    <name type="synonym">Oidium monilioides f. sp. hordei</name>
    <dbReference type="NCBI Taxonomy" id="546991"/>
    <lineage>
        <taxon>Eukaryota</taxon>
        <taxon>Fungi</taxon>
        <taxon>Dikarya</taxon>
        <taxon>Ascomycota</taxon>
        <taxon>Pezizomycotina</taxon>
        <taxon>Leotiomycetes</taxon>
        <taxon>Erysiphales</taxon>
        <taxon>Erysiphaceae</taxon>
        <taxon>Blumeria</taxon>
        <taxon>Blumeria hordei</taxon>
    </lineage>
</organism>
<proteinExistence type="inferred from homology"/>
<keyword evidence="4 6" id="KW-0496">Mitochondrion</keyword>
<evidence type="ECO:0000256" key="1">
    <source>
        <dbReference type="ARBA" id="ARBA00004173"/>
    </source>
</evidence>
<dbReference type="FunCoup" id="N1JP68">
    <property type="interactions" value="109"/>
</dbReference>
<dbReference type="CDD" id="cd23701">
    <property type="entry name" value="At1g26750"/>
    <property type="match status" value="1"/>
</dbReference>
<dbReference type="InterPro" id="IPR016939">
    <property type="entry name" value="Ribosomal_mS23_fun"/>
</dbReference>
<protein>
    <recommendedName>
        <fullName evidence="6">37S ribosomal protein S25, mitochondrial</fullName>
    </recommendedName>
</protein>
<dbReference type="STRING" id="546991.N1JP68"/>
<gene>
    <name evidence="7" type="ORF">BGHDH14_bgh03537</name>
</gene>
<evidence type="ECO:0000256" key="5">
    <source>
        <dbReference type="ARBA" id="ARBA00023274"/>
    </source>
</evidence>
<evidence type="ECO:0000313" key="7">
    <source>
        <dbReference type="EMBL" id="CCU82391.1"/>
    </source>
</evidence>
<evidence type="ECO:0000313" key="8">
    <source>
        <dbReference type="Proteomes" id="UP000015441"/>
    </source>
</evidence>
<dbReference type="GO" id="GO:0005763">
    <property type="term" value="C:mitochondrial small ribosomal subunit"/>
    <property type="evidence" value="ECO:0007669"/>
    <property type="project" value="UniProtKB-UniRule"/>
</dbReference>
<dbReference type="EMBL" id="CAUH01006312">
    <property type="protein sequence ID" value="CCU82391.1"/>
    <property type="molecule type" value="Genomic_DNA"/>
</dbReference>
<evidence type="ECO:0000256" key="4">
    <source>
        <dbReference type="ARBA" id="ARBA00023128"/>
    </source>
</evidence>
<dbReference type="PIRSF" id="PIRSF029764">
    <property type="entry name" value="RSM25"/>
    <property type="match status" value="1"/>
</dbReference>
<dbReference type="HOGENOM" id="CLU_081350_0_0_1"/>
<sequence length="238" mass="28275">MRGINLQPARVHQFTTRLLESKSISQEPPWYKIIGQFPPGEILTRTQPVQHKSPKVHPRTRKPSKMFRPQKIEYEEDKLRQEFYRDHPWELARPRIVLENSGNESYEYDWSKIEQDTKRLDGESVVQRQLWLMNNVNNMTQSMAYDVARKEFYNLRHTEEIERRLSKEEALYTGANFGPGPNEWGMGLENKTFESWKEWASRKIEEIELKREAGLYHELEEEDTIGAQNPSEPLPDML</sequence>
<comment type="caution">
    <text evidence="7">The sequence shown here is derived from an EMBL/GenBank/DDBJ whole genome shotgun (WGS) entry which is preliminary data.</text>
</comment>
<dbReference type="AlphaFoldDB" id="N1JP68"/>
<reference evidence="7 8" key="1">
    <citation type="journal article" date="2010" name="Science">
        <title>Genome expansion and gene loss in powdery mildew fungi reveal tradeoffs in extreme parasitism.</title>
        <authorList>
            <person name="Spanu P.D."/>
            <person name="Abbott J.C."/>
            <person name="Amselem J."/>
            <person name="Burgis T.A."/>
            <person name="Soanes D.M."/>
            <person name="Stueber K."/>
            <person name="Ver Loren van Themaat E."/>
            <person name="Brown J.K.M."/>
            <person name="Butcher S.A."/>
            <person name="Gurr S.J."/>
            <person name="Lebrun M.-H."/>
            <person name="Ridout C.J."/>
            <person name="Schulze-Lefert P."/>
            <person name="Talbot N.J."/>
            <person name="Ahmadinejad N."/>
            <person name="Ametz C."/>
            <person name="Barton G.R."/>
            <person name="Benjdia M."/>
            <person name="Bidzinski P."/>
            <person name="Bindschedler L.V."/>
            <person name="Both M."/>
            <person name="Brewer M.T."/>
            <person name="Cadle-Davidson L."/>
            <person name="Cadle-Davidson M.M."/>
            <person name="Collemare J."/>
            <person name="Cramer R."/>
            <person name="Frenkel O."/>
            <person name="Godfrey D."/>
            <person name="Harriman J."/>
            <person name="Hoede C."/>
            <person name="King B.C."/>
            <person name="Klages S."/>
            <person name="Kleemann J."/>
            <person name="Knoll D."/>
            <person name="Koti P.S."/>
            <person name="Kreplak J."/>
            <person name="Lopez-Ruiz F.J."/>
            <person name="Lu X."/>
            <person name="Maekawa T."/>
            <person name="Mahanil S."/>
            <person name="Micali C."/>
            <person name="Milgroom M.G."/>
            <person name="Montana G."/>
            <person name="Noir S."/>
            <person name="O'Connell R.J."/>
            <person name="Oberhaensli S."/>
            <person name="Parlange F."/>
            <person name="Pedersen C."/>
            <person name="Quesneville H."/>
            <person name="Reinhardt R."/>
            <person name="Rott M."/>
            <person name="Sacristan S."/>
            <person name="Schmidt S.M."/>
            <person name="Schoen M."/>
            <person name="Skamnioti P."/>
            <person name="Sommer H."/>
            <person name="Stephens A."/>
            <person name="Takahara H."/>
            <person name="Thordal-Christensen H."/>
            <person name="Vigouroux M."/>
            <person name="Wessling R."/>
            <person name="Wicker T."/>
            <person name="Panstruga R."/>
        </authorList>
    </citation>
    <scope>NUCLEOTIDE SEQUENCE [LARGE SCALE GENOMIC DNA]</scope>
    <source>
        <strain evidence="7">DH14</strain>
    </source>
</reference>
<keyword evidence="3 6" id="KW-0689">Ribosomal protein</keyword>
<accession>N1JP68</accession>
<dbReference type="OrthoDB" id="5542239at2759"/>
<dbReference type="InterPro" id="IPR059242">
    <property type="entry name" value="mS23_dom"/>
</dbReference>
<dbReference type="PANTHER" id="PTHR37799:SF1">
    <property type="entry name" value="SMALL RIBOSOMAL SUBUNIT PROTEIN MS23"/>
    <property type="match status" value="1"/>
</dbReference>
<comment type="subcellular location">
    <subcellularLocation>
        <location evidence="1 6">Mitochondrion</location>
    </subcellularLocation>
</comment>
<keyword evidence="5 6" id="KW-0687">Ribonucleoprotein</keyword>
<dbReference type="PANTHER" id="PTHR37799">
    <property type="entry name" value="37S RIBOSOMAL PROTEIN S25, MITOCHONDRIAL"/>
    <property type="match status" value="1"/>
</dbReference>
<dbReference type="InParanoid" id="N1JP68"/>
<evidence type="ECO:0000256" key="2">
    <source>
        <dbReference type="ARBA" id="ARBA00009864"/>
    </source>
</evidence>
<comment type="subunit">
    <text evidence="6">Component of the mitochondrial small ribosomal subunit.</text>
</comment>
<dbReference type="Pfam" id="PF13741">
    <property type="entry name" value="MRP-S25"/>
    <property type="match status" value="1"/>
</dbReference>
<keyword evidence="8" id="KW-1185">Reference proteome</keyword>
<evidence type="ECO:0000256" key="3">
    <source>
        <dbReference type="ARBA" id="ARBA00022980"/>
    </source>
</evidence>
<name>N1JP68_BLUG1</name>
<evidence type="ECO:0000256" key="6">
    <source>
        <dbReference type="PIRNR" id="PIRNR029764"/>
    </source>
</evidence>
<comment type="similarity">
    <text evidence="2">Belongs to the mitochondrion-specific ribosomal protein mS23 family.</text>
</comment>
<dbReference type="GO" id="GO:0003735">
    <property type="term" value="F:structural constituent of ribosome"/>
    <property type="evidence" value="ECO:0007669"/>
    <property type="project" value="UniProtKB-UniRule"/>
</dbReference>